<sequence length="38" mass="4515">MIYTHTHTGMHMHVRIHRHTHYMCWGVGAGLLFHTQIC</sequence>
<dbReference type="AlphaFoldDB" id="A0A0E9P8L6"/>
<name>A0A0E9P8L6_ANGAN</name>
<protein>
    <submittedName>
        <fullName evidence="1">Uncharacterized protein</fullName>
    </submittedName>
</protein>
<evidence type="ECO:0000313" key="1">
    <source>
        <dbReference type="EMBL" id="JAH00839.1"/>
    </source>
</evidence>
<dbReference type="EMBL" id="GBXM01107738">
    <property type="protein sequence ID" value="JAH00839.1"/>
    <property type="molecule type" value="Transcribed_RNA"/>
</dbReference>
<accession>A0A0E9P8L6</accession>
<organism evidence="1">
    <name type="scientific">Anguilla anguilla</name>
    <name type="common">European freshwater eel</name>
    <name type="synonym">Muraena anguilla</name>
    <dbReference type="NCBI Taxonomy" id="7936"/>
    <lineage>
        <taxon>Eukaryota</taxon>
        <taxon>Metazoa</taxon>
        <taxon>Chordata</taxon>
        <taxon>Craniata</taxon>
        <taxon>Vertebrata</taxon>
        <taxon>Euteleostomi</taxon>
        <taxon>Actinopterygii</taxon>
        <taxon>Neopterygii</taxon>
        <taxon>Teleostei</taxon>
        <taxon>Anguilliformes</taxon>
        <taxon>Anguillidae</taxon>
        <taxon>Anguilla</taxon>
    </lineage>
</organism>
<reference evidence="1" key="1">
    <citation type="submission" date="2014-11" db="EMBL/GenBank/DDBJ databases">
        <authorList>
            <person name="Amaro Gonzalez C."/>
        </authorList>
    </citation>
    <scope>NUCLEOTIDE SEQUENCE</scope>
</reference>
<proteinExistence type="predicted"/>
<reference evidence="1" key="2">
    <citation type="journal article" date="2015" name="Fish Shellfish Immunol.">
        <title>Early steps in the European eel (Anguilla anguilla)-Vibrio vulnificus interaction in the gills: Role of the RtxA13 toxin.</title>
        <authorList>
            <person name="Callol A."/>
            <person name="Pajuelo D."/>
            <person name="Ebbesson L."/>
            <person name="Teles M."/>
            <person name="MacKenzie S."/>
            <person name="Amaro C."/>
        </authorList>
    </citation>
    <scope>NUCLEOTIDE SEQUENCE</scope>
</reference>